<sequence length="284" mass="32575">MSSLLCVGVILYVFTSNGTFSSRKCEQAGENICQDLLYNEKQRLTLLDSEALTLCVIVRIYGPQVSYLPVLALGFLHAGFDNVRIYVINTHRSTDSRLLFQTIDLINKIVLRTNYITFLDLGKPLDDDYGYTLTDHALNYLYNQYKRSPSMCHYLIVTNGDNLYSQYLGNKTLPHMRAKKDIIAWDFVSRYHRPYLIQAQEEQLQKPYRIFDDGTAKCVAVSLQRGGVDLGAAAYRLAFLYEHKLRFSFSNGTYNVESDGYFMDKASLLTNMSAIVRQTLFIHQ</sequence>
<evidence type="ECO:0000313" key="2">
    <source>
        <dbReference type="EMBL" id="CAF3237312.1"/>
    </source>
</evidence>
<reference evidence="2" key="1">
    <citation type="submission" date="2021-02" db="EMBL/GenBank/DDBJ databases">
        <authorList>
            <person name="Nowell W R."/>
        </authorList>
    </citation>
    <scope>NUCLEOTIDE SEQUENCE</scope>
</reference>
<evidence type="ECO:0000313" key="5">
    <source>
        <dbReference type="EMBL" id="CAF4530670.1"/>
    </source>
</evidence>
<keyword evidence="7" id="KW-1185">Reference proteome</keyword>
<proteinExistence type="predicted"/>
<dbReference type="EMBL" id="CAJNXB010002347">
    <property type="protein sequence ID" value="CAF3237312.1"/>
    <property type="molecule type" value="Genomic_DNA"/>
</dbReference>
<evidence type="ECO:0000313" key="4">
    <source>
        <dbReference type="EMBL" id="CAF4465659.1"/>
    </source>
</evidence>
<dbReference type="Proteomes" id="UP000663825">
    <property type="component" value="Unassembled WGS sequence"/>
</dbReference>
<gene>
    <name evidence="5" type="ORF">HFQ381_LOCUS29705</name>
    <name evidence="3" type="ORF">LUA448_LOCUS30693</name>
    <name evidence="2" type="ORF">TIS948_LOCUS14435</name>
    <name evidence="4" type="ORF">UJA718_LOCUS23834</name>
</gene>
<dbReference type="Proteomes" id="UP000663873">
    <property type="component" value="Unassembled WGS sequence"/>
</dbReference>
<keyword evidence="1" id="KW-0732">Signal</keyword>
<protein>
    <submittedName>
        <fullName evidence="2">Uncharacterized protein</fullName>
    </submittedName>
</protein>
<evidence type="ECO:0000313" key="3">
    <source>
        <dbReference type="EMBL" id="CAF3606217.1"/>
    </source>
</evidence>
<dbReference type="AlphaFoldDB" id="A0A817RCT0"/>
<evidence type="ECO:0000313" key="7">
    <source>
        <dbReference type="Proteomes" id="UP000663873"/>
    </source>
</evidence>
<name>A0A817RCT0_9BILA</name>
<dbReference type="Proteomes" id="UP000663833">
    <property type="component" value="Unassembled WGS sequence"/>
</dbReference>
<accession>A0A817RCT0</accession>
<dbReference type="EMBL" id="CAJNYD010004509">
    <property type="protein sequence ID" value="CAF3606217.1"/>
    <property type="molecule type" value="Genomic_DNA"/>
</dbReference>
<feature type="signal peptide" evidence="1">
    <location>
        <begin position="1"/>
        <end position="21"/>
    </location>
</feature>
<feature type="chain" id="PRO_5036413913" evidence="1">
    <location>
        <begin position="22"/>
        <end position="284"/>
    </location>
</feature>
<dbReference type="EMBL" id="CAJOBO010004814">
    <property type="protein sequence ID" value="CAF4530670.1"/>
    <property type="molecule type" value="Genomic_DNA"/>
</dbReference>
<evidence type="ECO:0000313" key="6">
    <source>
        <dbReference type="Proteomes" id="UP000663825"/>
    </source>
</evidence>
<dbReference type="Proteomes" id="UP000663851">
    <property type="component" value="Unassembled WGS sequence"/>
</dbReference>
<dbReference type="OrthoDB" id="10025672at2759"/>
<comment type="caution">
    <text evidence="2">The sequence shown here is derived from an EMBL/GenBank/DDBJ whole genome shotgun (WGS) entry which is preliminary data.</text>
</comment>
<dbReference type="EMBL" id="CAJOBP010005299">
    <property type="protein sequence ID" value="CAF4465659.1"/>
    <property type="molecule type" value="Genomic_DNA"/>
</dbReference>
<evidence type="ECO:0000256" key="1">
    <source>
        <dbReference type="SAM" id="SignalP"/>
    </source>
</evidence>
<organism evidence="2 6">
    <name type="scientific">Rotaria socialis</name>
    <dbReference type="NCBI Taxonomy" id="392032"/>
    <lineage>
        <taxon>Eukaryota</taxon>
        <taxon>Metazoa</taxon>
        <taxon>Spiralia</taxon>
        <taxon>Gnathifera</taxon>
        <taxon>Rotifera</taxon>
        <taxon>Eurotatoria</taxon>
        <taxon>Bdelloidea</taxon>
        <taxon>Philodinida</taxon>
        <taxon>Philodinidae</taxon>
        <taxon>Rotaria</taxon>
    </lineage>
</organism>